<dbReference type="InterPro" id="IPR001611">
    <property type="entry name" value="Leu-rich_rpt"/>
</dbReference>
<evidence type="ECO:0000313" key="5">
    <source>
        <dbReference type="Proteomes" id="UP001642409"/>
    </source>
</evidence>
<keyword evidence="1" id="KW-0433">Leucine-rich repeat</keyword>
<name>A0AA86U2I3_9EUKA</name>
<dbReference type="SUPFAM" id="SSF52058">
    <property type="entry name" value="L domain-like"/>
    <property type="match status" value="1"/>
</dbReference>
<accession>A0AA86U2I3</accession>
<dbReference type="PROSITE" id="PS51450">
    <property type="entry name" value="LRR"/>
    <property type="match status" value="1"/>
</dbReference>
<dbReference type="AlphaFoldDB" id="A0AA86U2I3"/>
<protein>
    <submittedName>
        <fullName evidence="3">Uncharacterized protein</fullName>
    </submittedName>
</protein>
<dbReference type="Gene3D" id="3.80.10.10">
    <property type="entry name" value="Ribonuclease Inhibitor"/>
    <property type="match status" value="1"/>
</dbReference>
<evidence type="ECO:0000256" key="1">
    <source>
        <dbReference type="ARBA" id="ARBA00022614"/>
    </source>
</evidence>
<reference evidence="3" key="1">
    <citation type="submission" date="2023-06" db="EMBL/GenBank/DDBJ databases">
        <authorList>
            <person name="Kurt Z."/>
        </authorList>
    </citation>
    <scope>NUCLEOTIDE SEQUENCE</scope>
</reference>
<dbReference type="PANTHER" id="PTHR46652">
    <property type="entry name" value="LEUCINE-RICH REPEAT AND IQ DOMAIN-CONTAINING PROTEIN 1-RELATED"/>
    <property type="match status" value="1"/>
</dbReference>
<reference evidence="4 5" key="2">
    <citation type="submission" date="2024-07" db="EMBL/GenBank/DDBJ databases">
        <authorList>
            <person name="Akdeniz Z."/>
        </authorList>
    </citation>
    <scope>NUCLEOTIDE SEQUENCE [LARGE SCALE GENOMIC DNA]</scope>
</reference>
<dbReference type="EMBL" id="CATOUU010000667">
    <property type="protein sequence ID" value="CAI9939670.1"/>
    <property type="molecule type" value="Genomic_DNA"/>
</dbReference>
<dbReference type="InterPro" id="IPR050836">
    <property type="entry name" value="SDS22/Internalin_LRR"/>
</dbReference>
<gene>
    <name evidence="3" type="ORF">HINF_LOCUS27315</name>
    <name evidence="4" type="ORF">HINF_LOCUS45397</name>
</gene>
<evidence type="ECO:0000256" key="2">
    <source>
        <dbReference type="ARBA" id="ARBA00022737"/>
    </source>
</evidence>
<dbReference type="InterPro" id="IPR032675">
    <property type="entry name" value="LRR_dom_sf"/>
</dbReference>
<dbReference type="InterPro" id="IPR025875">
    <property type="entry name" value="Leu-rich_rpt_4"/>
</dbReference>
<dbReference type="PANTHER" id="PTHR46652:SF3">
    <property type="entry name" value="LEUCINE-RICH REPEAT-CONTAINING PROTEIN 9"/>
    <property type="match status" value="1"/>
</dbReference>
<dbReference type="Proteomes" id="UP001642409">
    <property type="component" value="Unassembled WGS sequence"/>
</dbReference>
<keyword evidence="5" id="KW-1185">Reference proteome</keyword>
<evidence type="ECO:0000313" key="4">
    <source>
        <dbReference type="EMBL" id="CAL6053536.1"/>
    </source>
</evidence>
<comment type="caution">
    <text evidence="3">The sequence shown here is derived from an EMBL/GenBank/DDBJ whole genome shotgun (WGS) entry which is preliminary data.</text>
</comment>
<keyword evidence="2" id="KW-0677">Repeat</keyword>
<evidence type="ECO:0000313" key="3">
    <source>
        <dbReference type="EMBL" id="CAI9939670.1"/>
    </source>
</evidence>
<dbReference type="EMBL" id="CAXDID020000197">
    <property type="protein sequence ID" value="CAL6053536.1"/>
    <property type="molecule type" value="Genomic_DNA"/>
</dbReference>
<organism evidence="3">
    <name type="scientific">Hexamita inflata</name>
    <dbReference type="NCBI Taxonomy" id="28002"/>
    <lineage>
        <taxon>Eukaryota</taxon>
        <taxon>Metamonada</taxon>
        <taxon>Diplomonadida</taxon>
        <taxon>Hexamitidae</taxon>
        <taxon>Hexamitinae</taxon>
        <taxon>Hexamita</taxon>
    </lineage>
</organism>
<sequence>MRKLTQQLLNNEKVTIKTSQEFIALMKVEMNYDINLVDLTKYFNLEEISFEYNTKRNIQILRKMTQLKRITLYYTKQLDISCFKYLTELSSISLYGNCVTDLQPLLNLEKLKEFSFQNMDLRLDKITLCQQISNLKYLQKLDISNSFLTDISSISKLVDLKELNISCNYQISDISSLKTLQKIVKLDIFYNIICDLHAISFMKDLKEIYASRNKIIDVNPLYFCSNLQILWITDNDVVDPTVLKNIEFKELEVSWNKIRDPSNFAKYNKPNQSKNTAQNQPSVEEVSHANILTHIHNSFMSLYKTQQLMQKKRIRKEIQNIKVQFTAVITHLITQMNAAVQLLIQFIIE</sequence>
<dbReference type="Pfam" id="PF12799">
    <property type="entry name" value="LRR_4"/>
    <property type="match status" value="1"/>
</dbReference>
<proteinExistence type="predicted"/>